<comment type="caution">
    <text evidence="3">The sequence shown here is derived from an EMBL/GenBank/DDBJ whole genome shotgun (WGS) entry which is preliminary data.</text>
</comment>
<feature type="transmembrane region" description="Helical" evidence="2">
    <location>
        <begin position="26"/>
        <end position="42"/>
    </location>
</feature>
<dbReference type="eggNOG" id="COG2919">
    <property type="taxonomic scope" value="Bacteria"/>
</dbReference>
<keyword evidence="2" id="KW-1133">Transmembrane helix</keyword>
<keyword evidence="2" id="KW-0812">Transmembrane</keyword>
<gene>
    <name evidence="3" type="ORF">HQ36_04790</name>
</gene>
<keyword evidence="2" id="KW-0472">Membrane</keyword>
<accession>A0A0A2G4J9</accession>
<dbReference type="STRING" id="266762.HQ36_04790"/>
<dbReference type="AlphaFoldDB" id="A0A0A2G4J9"/>
<dbReference type="Proteomes" id="UP000030134">
    <property type="component" value="Unassembled WGS sequence"/>
</dbReference>
<feature type="coiled-coil region" evidence="1">
    <location>
        <begin position="49"/>
        <end position="76"/>
    </location>
</feature>
<protein>
    <recommendedName>
        <fullName evidence="5">Septum formation initiator</fullName>
    </recommendedName>
</protein>
<evidence type="ECO:0000256" key="1">
    <source>
        <dbReference type="SAM" id="Coils"/>
    </source>
</evidence>
<dbReference type="RefSeq" id="WP_025842302.1">
    <property type="nucleotide sequence ID" value="NZ_JQZW01000008.1"/>
</dbReference>
<keyword evidence="1" id="KW-0175">Coiled coil</keyword>
<keyword evidence="4" id="KW-1185">Reference proteome</keyword>
<evidence type="ECO:0000256" key="2">
    <source>
        <dbReference type="SAM" id="Phobius"/>
    </source>
</evidence>
<name>A0A0A2G4J9_9PORP</name>
<dbReference type="OrthoDB" id="1467719at2"/>
<organism evidence="3 4">
    <name type="scientific">Porphyromonas gingivicanis</name>
    <dbReference type="NCBI Taxonomy" id="266762"/>
    <lineage>
        <taxon>Bacteria</taxon>
        <taxon>Pseudomonadati</taxon>
        <taxon>Bacteroidota</taxon>
        <taxon>Bacteroidia</taxon>
        <taxon>Bacteroidales</taxon>
        <taxon>Porphyromonadaceae</taxon>
        <taxon>Porphyromonas</taxon>
    </lineage>
</organism>
<sequence length="117" mass="13899">MEDKKKSIKKLYGDFKTYSRRHPSKVIIGIGFLLVFYSFLLGDNNMFVRQKYARRVRNLERQLSQAELKFRKDSTQLNWNLVDKTELEHVARTKFNFKKPEEVVFFLVDSTSVTATE</sequence>
<evidence type="ECO:0000313" key="3">
    <source>
        <dbReference type="EMBL" id="KGN98223.1"/>
    </source>
</evidence>
<dbReference type="EMBL" id="JQZW01000008">
    <property type="protein sequence ID" value="KGN98223.1"/>
    <property type="molecule type" value="Genomic_DNA"/>
</dbReference>
<evidence type="ECO:0008006" key="5">
    <source>
        <dbReference type="Google" id="ProtNLM"/>
    </source>
</evidence>
<proteinExistence type="predicted"/>
<reference evidence="3 4" key="1">
    <citation type="submission" date="2014-08" db="EMBL/GenBank/DDBJ databases">
        <title>Porphyromonas gingivicanis strain:COT-022_OH1391 Genome sequencing.</title>
        <authorList>
            <person name="Wallis C."/>
            <person name="Deusch O."/>
            <person name="O'Flynn C."/>
            <person name="Davis I."/>
            <person name="Jospin G."/>
            <person name="Darling A.E."/>
            <person name="Coil D.A."/>
            <person name="Alexiev A."/>
            <person name="Horsfall A."/>
            <person name="Kirkwood N."/>
            <person name="Harris S."/>
            <person name="Eisen J.A."/>
        </authorList>
    </citation>
    <scope>NUCLEOTIDE SEQUENCE [LARGE SCALE GENOMIC DNA]</scope>
    <source>
        <strain evidence="4">COT-022 OH1391</strain>
    </source>
</reference>
<evidence type="ECO:0000313" key="4">
    <source>
        <dbReference type="Proteomes" id="UP000030134"/>
    </source>
</evidence>